<evidence type="ECO:0000256" key="7">
    <source>
        <dbReference type="ARBA" id="ARBA00022960"/>
    </source>
</evidence>
<dbReference type="InterPro" id="IPR036565">
    <property type="entry name" value="Mur-like_cat_sf"/>
</dbReference>
<dbReference type="SUPFAM" id="SSF63418">
    <property type="entry name" value="MurE/MurF N-terminal domain"/>
    <property type="match status" value="1"/>
</dbReference>
<keyword evidence="9 11" id="KW-0131">Cell cycle</keyword>
<dbReference type="InterPro" id="IPR000713">
    <property type="entry name" value="Mur_ligase_N"/>
</dbReference>
<dbReference type="InterPro" id="IPR036615">
    <property type="entry name" value="Mur_ligase_C_dom_sf"/>
</dbReference>
<dbReference type="GO" id="GO:0071555">
    <property type="term" value="P:cell wall organization"/>
    <property type="evidence" value="ECO:0007669"/>
    <property type="project" value="UniProtKB-KW"/>
</dbReference>
<keyword evidence="11" id="KW-0460">Magnesium</keyword>
<keyword evidence="3 11" id="KW-0436">Ligase</keyword>
<dbReference type="HAMAP" id="MF_00208">
    <property type="entry name" value="MurE"/>
    <property type="match status" value="1"/>
</dbReference>
<dbReference type="SUPFAM" id="SSF53244">
    <property type="entry name" value="MurD-like peptide ligases, peptide-binding domain"/>
    <property type="match status" value="1"/>
</dbReference>
<dbReference type="Pfam" id="PF02875">
    <property type="entry name" value="Mur_ligase_C"/>
    <property type="match status" value="1"/>
</dbReference>
<feature type="binding site" evidence="11">
    <location>
        <position position="456"/>
    </location>
    <ligand>
        <name>meso-2,6-diaminopimelate</name>
        <dbReference type="ChEBI" id="CHEBI:57791"/>
    </ligand>
</feature>
<dbReference type="InterPro" id="IPR013221">
    <property type="entry name" value="Mur_ligase_cen"/>
</dbReference>
<feature type="binding site" evidence="11">
    <location>
        <position position="460"/>
    </location>
    <ligand>
        <name>meso-2,6-diaminopimelate</name>
        <dbReference type="ChEBI" id="CHEBI:57791"/>
    </ligand>
</feature>
<comment type="subcellular location">
    <subcellularLocation>
        <location evidence="11 12">Cytoplasm</location>
    </subcellularLocation>
</comment>
<proteinExistence type="inferred from homology"/>
<dbReference type="SUPFAM" id="SSF53623">
    <property type="entry name" value="MurD-like peptide ligases, catalytic domain"/>
    <property type="match status" value="1"/>
</dbReference>
<dbReference type="PROSITE" id="PS01011">
    <property type="entry name" value="FOLYLPOLYGLU_SYNT_1"/>
    <property type="match status" value="1"/>
</dbReference>
<feature type="binding site" evidence="11">
    <location>
        <position position="178"/>
    </location>
    <ligand>
        <name>UDP-N-acetyl-alpha-D-muramoyl-L-alanyl-D-glutamate</name>
        <dbReference type="ChEBI" id="CHEBI:83900"/>
    </ligand>
</feature>
<dbReference type="AlphaFoldDB" id="A0A7M2WUY1"/>
<keyword evidence="6 11" id="KW-0067">ATP-binding</keyword>
<evidence type="ECO:0000259" key="14">
    <source>
        <dbReference type="Pfam" id="PF02875"/>
    </source>
</evidence>
<dbReference type="Pfam" id="PF01225">
    <property type="entry name" value="Mur_ligase"/>
    <property type="match status" value="1"/>
</dbReference>
<dbReference type="EMBL" id="CP063458">
    <property type="protein sequence ID" value="QOV89012.1"/>
    <property type="molecule type" value="Genomic_DNA"/>
</dbReference>
<dbReference type="GO" id="GO:0051301">
    <property type="term" value="P:cell division"/>
    <property type="evidence" value="ECO:0007669"/>
    <property type="project" value="UniProtKB-KW"/>
</dbReference>
<reference evidence="16 17" key="1">
    <citation type="submission" date="2020-10" db="EMBL/GenBank/DDBJ databases">
        <title>Wide distribution of Phycisphaera-like planctomycetes from WD2101 soil group in peatlands and genome analysis of the first cultivated representative.</title>
        <authorList>
            <person name="Dedysh S.N."/>
            <person name="Beletsky A.V."/>
            <person name="Ivanova A."/>
            <person name="Kulichevskaya I.S."/>
            <person name="Suzina N.E."/>
            <person name="Philippov D.A."/>
            <person name="Rakitin A.L."/>
            <person name="Mardanov A.V."/>
            <person name="Ravin N.V."/>
        </authorList>
    </citation>
    <scope>NUCLEOTIDE SEQUENCE [LARGE SCALE GENOMIC DNA]</scope>
    <source>
        <strain evidence="16 17">M1803</strain>
    </source>
</reference>
<keyword evidence="17" id="KW-1185">Reference proteome</keyword>
<feature type="binding site" evidence="11">
    <location>
        <begin position="109"/>
        <end position="115"/>
    </location>
    <ligand>
        <name>ATP</name>
        <dbReference type="ChEBI" id="CHEBI:30616"/>
    </ligand>
</feature>
<dbReference type="Gene3D" id="3.40.1390.10">
    <property type="entry name" value="MurE/MurF, N-terminal domain"/>
    <property type="match status" value="1"/>
</dbReference>
<dbReference type="InterPro" id="IPR005761">
    <property type="entry name" value="UDP-N-AcMur-Glu-dNH2Pim_ligase"/>
</dbReference>
<keyword evidence="4 11" id="KW-0132">Cell division</keyword>
<dbReference type="GO" id="GO:0000287">
    <property type="term" value="F:magnesium ion binding"/>
    <property type="evidence" value="ECO:0007669"/>
    <property type="project" value="UniProtKB-UniRule"/>
</dbReference>
<dbReference type="Gene3D" id="3.90.190.20">
    <property type="entry name" value="Mur ligase, C-terminal domain"/>
    <property type="match status" value="1"/>
</dbReference>
<evidence type="ECO:0000256" key="8">
    <source>
        <dbReference type="ARBA" id="ARBA00022984"/>
    </source>
</evidence>
<feature type="binding site" evidence="11">
    <location>
        <begin position="151"/>
        <end position="152"/>
    </location>
    <ligand>
        <name>UDP-N-acetyl-alpha-D-muramoyl-L-alanyl-D-glutamate</name>
        <dbReference type="ChEBI" id="CHEBI:83900"/>
    </ligand>
</feature>
<feature type="binding site" evidence="11">
    <location>
        <position position="184"/>
    </location>
    <ligand>
        <name>UDP-N-acetyl-alpha-D-muramoyl-L-alanyl-D-glutamate</name>
        <dbReference type="ChEBI" id="CHEBI:83900"/>
    </ligand>
</feature>
<dbReference type="NCBIfam" id="TIGR01085">
    <property type="entry name" value="murE"/>
    <property type="match status" value="1"/>
</dbReference>
<dbReference type="GO" id="GO:0008360">
    <property type="term" value="P:regulation of cell shape"/>
    <property type="evidence" value="ECO:0007669"/>
    <property type="project" value="UniProtKB-KW"/>
</dbReference>
<dbReference type="KEGG" id="hbs:IPV69_22740"/>
<evidence type="ECO:0000256" key="9">
    <source>
        <dbReference type="ARBA" id="ARBA00023306"/>
    </source>
</evidence>
<feature type="short sequence motif" description="Meso-diaminopimelate recognition motif" evidence="11">
    <location>
        <begin position="403"/>
        <end position="406"/>
    </location>
</feature>
<evidence type="ECO:0000256" key="3">
    <source>
        <dbReference type="ARBA" id="ARBA00022598"/>
    </source>
</evidence>
<evidence type="ECO:0000256" key="11">
    <source>
        <dbReference type="HAMAP-Rule" id="MF_00208"/>
    </source>
</evidence>
<evidence type="ECO:0000256" key="12">
    <source>
        <dbReference type="RuleBase" id="RU004135"/>
    </source>
</evidence>
<evidence type="ECO:0000313" key="17">
    <source>
        <dbReference type="Proteomes" id="UP000593765"/>
    </source>
</evidence>
<dbReference type="Pfam" id="PF08245">
    <property type="entry name" value="Mur_ligase_M"/>
    <property type="match status" value="1"/>
</dbReference>
<dbReference type="NCBIfam" id="NF001124">
    <property type="entry name" value="PRK00139.1-2"/>
    <property type="match status" value="1"/>
</dbReference>
<dbReference type="UniPathway" id="UPA00219"/>
<keyword evidence="2 11" id="KW-0963">Cytoplasm</keyword>
<gene>
    <name evidence="11" type="primary">murE</name>
    <name evidence="16" type="ORF">IPV69_22740</name>
</gene>
<dbReference type="GO" id="GO:0005524">
    <property type="term" value="F:ATP binding"/>
    <property type="evidence" value="ECO:0007669"/>
    <property type="project" value="UniProtKB-UniRule"/>
</dbReference>
<dbReference type="GO" id="GO:0009252">
    <property type="term" value="P:peptidoglycan biosynthetic process"/>
    <property type="evidence" value="ECO:0007669"/>
    <property type="project" value="UniProtKB-UniRule"/>
</dbReference>
<feature type="binding site" evidence="11">
    <location>
        <position position="31"/>
    </location>
    <ligand>
        <name>UDP-N-acetyl-alpha-D-muramoyl-L-alanyl-D-glutamate</name>
        <dbReference type="ChEBI" id="CHEBI:83900"/>
    </ligand>
</feature>
<keyword evidence="5 11" id="KW-0547">Nucleotide-binding</keyword>
<comment type="catalytic activity">
    <reaction evidence="11">
        <text>UDP-N-acetyl-alpha-D-muramoyl-L-alanyl-D-glutamate + meso-2,6-diaminopimelate + ATP = UDP-N-acetyl-alpha-D-muramoyl-L-alanyl-gamma-D-glutamyl-meso-2,6-diaminopimelate + ADP + phosphate + H(+)</text>
        <dbReference type="Rhea" id="RHEA:23676"/>
        <dbReference type="ChEBI" id="CHEBI:15378"/>
        <dbReference type="ChEBI" id="CHEBI:30616"/>
        <dbReference type="ChEBI" id="CHEBI:43474"/>
        <dbReference type="ChEBI" id="CHEBI:57791"/>
        <dbReference type="ChEBI" id="CHEBI:83900"/>
        <dbReference type="ChEBI" id="CHEBI:83905"/>
        <dbReference type="ChEBI" id="CHEBI:456216"/>
        <dbReference type="EC" id="6.3.2.13"/>
    </reaction>
</comment>
<feature type="domain" description="Mur ligase central" evidence="15">
    <location>
        <begin position="107"/>
        <end position="307"/>
    </location>
</feature>
<evidence type="ECO:0000256" key="6">
    <source>
        <dbReference type="ARBA" id="ARBA00022840"/>
    </source>
</evidence>
<evidence type="ECO:0000256" key="5">
    <source>
        <dbReference type="ARBA" id="ARBA00022741"/>
    </source>
</evidence>
<feature type="binding site" evidence="11">
    <location>
        <begin position="403"/>
        <end position="406"/>
    </location>
    <ligand>
        <name>meso-2,6-diaminopimelate</name>
        <dbReference type="ChEBI" id="CHEBI:57791"/>
    </ligand>
</feature>
<dbReference type="RefSeq" id="WP_206292025.1">
    <property type="nucleotide sequence ID" value="NZ_CP063458.1"/>
</dbReference>
<dbReference type="InterPro" id="IPR018109">
    <property type="entry name" value="Folylpolyglutamate_synth_CS"/>
</dbReference>
<accession>A0A7M2WUY1</accession>
<feature type="domain" description="Mur ligase C-terminal" evidence="14">
    <location>
        <begin position="330"/>
        <end position="458"/>
    </location>
</feature>
<comment type="caution">
    <text evidence="11">Lacks conserved residue(s) required for the propagation of feature annotation.</text>
</comment>
<comment type="pathway">
    <text evidence="11 12">Cell wall biogenesis; peptidoglycan biosynthesis.</text>
</comment>
<protein>
    <recommendedName>
        <fullName evidence="11">UDP-N-acetylmuramoyl-L-alanyl-D-glutamate--2,6-diaminopimelate ligase</fullName>
        <ecNumber evidence="11">6.3.2.13</ecNumber>
    </recommendedName>
    <alternativeName>
        <fullName evidence="11">Meso-A2pm-adding enzyme</fullName>
    </alternativeName>
    <alternativeName>
        <fullName evidence="11">Meso-diaminopimelate-adding enzyme</fullName>
    </alternativeName>
    <alternativeName>
        <fullName evidence="11">UDP-MurNAc-L-Ala-D-Glu:meso-diaminopimelate ligase</fullName>
    </alternativeName>
    <alternativeName>
        <fullName evidence="11">UDP-MurNAc-tripeptide synthetase</fullName>
    </alternativeName>
    <alternativeName>
        <fullName evidence="11">UDP-N-acetylmuramyl-tripeptide synthetase</fullName>
    </alternativeName>
</protein>
<dbReference type="InterPro" id="IPR004101">
    <property type="entry name" value="Mur_ligase_C"/>
</dbReference>
<comment type="PTM">
    <text evidence="11">Carboxylation is probably crucial for Mg(2+) binding and, consequently, for the gamma-phosphate positioning of ATP.</text>
</comment>
<evidence type="ECO:0000259" key="15">
    <source>
        <dbReference type="Pfam" id="PF08245"/>
    </source>
</evidence>
<sequence length="487" mass="51620">MLLFDLLRSASLPVDLDRVPNVPINAVREDSRLVRPGDLFVARPGGKTDGAKFLEDARSRGAVAAVVASRVESPLPQVIARDIRPAASKLAMTLLGRPDRAVKVIGVTGTNGKTTTTYLLRHLLGRIGLKCGLVGTVEVDDGKSVREASMTTPSACDIADHLAAMRDNGCGFCAMEISSHALDQGRAAGVNFAGGVFTNLTGDHLDYHKTMDAYADAKASLFNSLGENAVAVVNAASPWSDRMVRDAKACVVRFGLTEDCDYAALMPATTAGGTKFMLKTPDGTAEMSLLLIGRHNIENALGAAAIAGETCGLSVHQIAAGLKNAIGAPGRLQPVRAGQPFACFVDYAHTDDGLDNVLRAARPVTKKKLRVLFGCGGDRDRTKRPRMAATAERLADAVYITSDNPRTEDPLAIIDEVVAGLSPAARDRAVVEPDRREAIRRIIADAEPGDVVVIAGKGHENYQIIGTEKRHFDDVEEATAAIRGVLA</sequence>
<dbReference type="EC" id="6.3.2.13" evidence="11"/>
<dbReference type="NCBIfam" id="NF001126">
    <property type="entry name" value="PRK00139.1-4"/>
    <property type="match status" value="1"/>
</dbReference>
<feature type="binding site" evidence="11">
    <location>
        <position position="379"/>
    </location>
    <ligand>
        <name>meso-2,6-diaminopimelate</name>
        <dbReference type="ChEBI" id="CHEBI:57791"/>
    </ligand>
</feature>
<dbReference type="GO" id="GO:0005737">
    <property type="term" value="C:cytoplasm"/>
    <property type="evidence" value="ECO:0007669"/>
    <property type="project" value="UniProtKB-SubCell"/>
</dbReference>
<comment type="function">
    <text evidence="11">Catalyzes the addition of meso-diaminopimelic acid to the nucleotide precursor UDP-N-acetylmuramoyl-L-alanyl-D-glutamate (UMAG) in the biosynthesis of bacterial cell-wall peptidoglycan.</text>
</comment>
<dbReference type="PANTHER" id="PTHR23135:SF4">
    <property type="entry name" value="UDP-N-ACETYLMURAMOYL-L-ALANYL-D-GLUTAMATE--2,6-DIAMINOPIMELATE LIGASE MURE HOMOLOG, CHLOROPLASTIC"/>
    <property type="match status" value="1"/>
</dbReference>
<keyword evidence="7 11" id="KW-0133">Cell shape</keyword>
<comment type="cofactor">
    <cofactor evidence="11">
        <name>Mg(2+)</name>
        <dbReference type="ChEBI" id="CHEBI:18420"/>
    </cofactor>
</comment>
<keyword evidence="8 11" id="KW-0573">Peptidoglycan synthesis</keyword>
<dbReference type="InterPro" id="IPR035911">
    <property type="entry name" value="MurE/MurF_N"/>
</dbReference>
<feature type="modified residue" description="N6-carboxylysine" evidence="11">
    <location>
        <position position="218"/>
    </location>
</feature>
<keyword evidence="10 11" id="KW-0961">Cell wall biogenesis/degradation</keyword>
<dbReference type="Proteomes" id="UP000593765">
    <property type="component" value="Chromosome"/>
</dbReference>
<dbReference type="GO" id="GO:0008765">
    <property type="term" value="F:UDP-N-acetylmuramoylalanyl-D-glutamate-2,6-diaminopimelate ligase activity"/>
    <property type="evidence" value="ECO:0007669"/>
    <property type="project" value="UniProtKB-UniRule"/>
</dbReference>
<dbReference type="Gene3D" id="3.40.1190.10">
    <property type="entry name" value="Mur-like, catalytic domain"/>
    <property type="match status" value="1"/>
</dbReference>
<comment type="similarity">
    <text evidence="1 11">Belongs to the MurCDEF family. MurE subfamily.</text>
</comment>
<dbReference type="GO" id="GO:0004326">
    <property type="term" value="F:tetrahydrofolylpolyglutamate synthase activity"/>
    <property type="evidence" value="ECO:0007669"/>
    <property type="project" value="InterPro"/>
</dbReference>
<evidence type="ECO:0000313" key="16">
    <source>
        <dbReference type="EMBL" id="QOV89012.1"/>
    </source>
</evidence>
<feature type="binding site" evidence="11">
    <location>
        <position position="186"/>
    </location>
    <ligand>
        <name>UDP-N-acetyl-alpha-D-muramoyl-L-alanyl-D-glutamate</name>
        <dbReference type="ChEBI" id="CHEBI:83900"/>
    </ligand>
</feature>
<evidence type="ECO:0000256" key="2">
    <source>
        <dbReference type="ARBA" id="ARBA00022490"/>
    </source>
</evidence>
<organism evidence="16 17">
    <name type="scientific">Humisphaera borealis</name>
    <dbReference type="NCBI Taxonomy" id="2807512"/>
    <lineage>
        <taxon>Bacteria</taxon>
        <taxon>Pseudomonadati</taxon>
        <taxon>Planctomycetota</taxon>
        <taxon>Phycisphaerae</taxon>
        <taxon>Tepidisphaerales</taxon>
        <taxon>Tepidisphaeraceae</taxon>
        <taxon>Humisphaera</taxon>
    </lineage>
</organism>
<feature type="domain" description="Mur ligase N-terminal catalytic" evidence="13">
    <location>
        <begin position="24"/>
        <end position="71"/>
    </location>
</feature>
<evidence type="ECO:0000256" key="4">
    <source>
        <dbReference type="ARBA" id="ARBA00022618"/>
    </source>
</evidence>
<evidence type="ECO:0000256" key="10">
    <source>
        <dbReference type="ARBA" id="ARBA00023316"/>
    </source>
</evidence>
<dbReference type="PANTHER" id="PTHR23135">
    <property type="entry name" value="MUR LIGASE FAMILY MEMBER"/>
    <property type="match status" value="1"/>
</dbReference>
<evidence type="ECO:0000259" key="13">
    <source>
        <dbReference type="Pfam" id="PF01225"/>
    </source>
</evidence>
<name>A0A7M2WUY1_9BACT</name>
<evidence type="ECO:0000256" key="1">
    <source>
        <dbReference type="ARBA" id="ARBA00005898"/>
    </source>
</evidence>